<dbReference type="EMBL" id="VICF01000210">
    <property type="protein sequence ID" value="TQC56335.1"/>
    <property type="molecule type" value="Genomic_DNA"/>
</dbReference>
<feature type="non-terminal residue" evidence="2">
    <location>
        <position position="121"/>
    </location>
</feature>
<keyword evidence="3" id="KW-1185">Reference proteome</keyword>
<gene>
    <name evidence="2" type="ORF">FK492_24420</name>
</gene>
<reference evidence="2 3" key="1">
    <citation type="submission" date="2019-06" db="EMBL/GenBank/DDBJ databases">
        <title>Pantoea dispersa Assembly.</title>
        <authorList>
            <person name="Wang J."/>
        </authorList>
    </citation>
    <scope>NUCLEOTIDE SEQUENCE [LARGE SCALE GENOMIC DNA]</scope>
    <source>
        <strain evidence="3">bio</strain>
    </source>
</reference>
<organism evidence="2 3">
    <name type="scientific">Pantoea dispersa</name>
    <dbReference type="NCBI Taxonomy" id="59814"/>
    <lineage>
        <taxon>Bacteria</taxon>
        <taxon>Pseudomonadati</taxon>
        <taxon>Pseudomonadota</taxon>
        <taxon>Gammaproteobacteria</taxon>
        <taxon>Enterobacterales</taxon>
        <taxon>Erwiniaceae</taxon>
        <taxon>Pantoea</taxon>
    </lineage>
</organism>
<sequence length="121" mass="12938">GRLLVAMQGMQQQVSNLIGAQLEMAKRHDAGEVSHRIEAQAFPGDYGRMAAETNALVASHLAVKTRLAQIMGRYAIGDLSQDMDRLPGEEAVLSQTMDEVKANLSAMNGQIKQLATSAADG</sequence>
<evidence type="ECO:0000259" key="1">
    <source>
        <dbReference type="Pfam" id="PF18575"/>
    </source>
</evidence>
<protein>
    <submittedName>
        <fullName evidence="2">Methyl-accepting chemotaxis protein</fullName>
    </submittedName>
</protein>
<evidence type="ECO:0000313" key="2">
    <source>
        <dbReference type="EMBL" id="TQC56335.1"/>
    </source>
</evidence>
<evidence type="ECO:0000313" key="3">
    <source>
        <dbReference type="Proteomes" id="UP000319715"/>
    </source>
</evidence>
<name>A0ABY2ZT03_9GAMM</name>
<feature type="non-terminal residue" evidence="2">
    <location>
        <position position="1"/>
    </location>
</feature>
<dbReference type="InterPro" id="IPR041395">
    <property type="entry name" value="McpB_HAMP_3rd"/>
</dbReference>
<proteinExistence type="predicted"/>
<dbReference type="Gene3D" id="1.20.120.1530">
    <property type="match status" value="1"/>
</dbReference>
<dbReference type="Proteomes" id="UP000319715">
    <property type="component" value="Unassembled WGS sequence"/>
</dbReference>
<comment type="caution">
    <text evidence="2">The sequence shown here is derived from an EMBL/GenBank/DDBJ whole genome shotgun (WGS) entry which is preliminary data.</text>
</comment>
<feature type="domain" description="McpB third HAMP" evidence="1">
    <location>
        <begin position="63"/>
        <end position="105"/>
    </location>
</feature>
<dbReference type="Pfam" id="PF18575">
    <property type="entry name" value="HAMP_N3"/>
    <property type="match status" value="1"/>
</dbReference>
<accession>A0ABY2ZT03</accession>